<feature type="domain" description="HTH araC/xylS-type" evidence="4">
    <location>
        <begin position="41"/>
        <end position="139"/>
    </location>
</feature>
<dbReference type="Proteomes" id="UP000885748">
    <property type="component" value="Unassembled WGS sequence"/>
</dbReference>
<dbReference type="PANTHER" id="PTHR47894">
    <property type="entry name" value="HTH-TYPE TRANSCRIPTIONAL REGULATOR GADX"/>
    <property type="match status" value="1"/>
</dbReference>
<dbReference type="PANTHER" id="PTHR47894:SF4">
    <property type="entry name" value="HTH-TYPE TRANSCRIPTIONAL REGULATOR GADX"/>
    <property type="match status" value="1"/>
</dbReference>
<reference evidence="5" key="1">
    <citation type="journal article" date="2020" name="mSystems">
        <title>Genome- and Community-Level Interaction Insights into Carbon Utilization and Element Cycling Functions of Hydrothermarchaeota in Hydrothermal Sediment.</title>
        <authorList>
            <person name="Zhou Z."/>
            <person name="Liu Y."/>
            <person name="Xu W."/>
            <person name="Pan J."/>
            <person name="Luo Z.H."/>
            <person name="Li M."/>
        </authorList>
    </citation>
    <scope>NUCLEOTIDE SEQUENCE [LARGE SCALE GENOMIC DNA]</scope>
    <source>
        <strain evidence="5">HyVt-357</strain>
    </source>
</reference>
<gene>
    <name evidence="5" type="ORF">ENI00_01545</name>
</gene>
<evidence type="ECO:0000259" key="4">
    <source>
        <dbReference type="PROSITE" id="PS01124"/>
    </source>
</evidence>
<proteinExistence type="predicted"/>
<evidence type="ECO:0000256" key="2">
    <source>
        <dbReference type="ARBA" id="ARBA00023125"/>
    </source>
</evidence>
<keyword evidence="1" id="KW-0805">Transcription regulation</keyword>
<dbReference type="SUPFAM" id="SSF46689">
    <property type="entry name" value="Homeodomain-like"/>
    <property type="match status" value="1"/>
</dbReference>
<name>A0A831R2I3_9GAMM</name>
<dbReference type="PROSITE" id="PS01124">
    <property type="entry name" value="HTH_ARAC_FAMILY_2"/>
    <property type="match status" value="1"/>
</dbReference>
<dbReference type="EMBL" id="DRGY01000010">
    <property type="protein sequence ID" value="HEA51009.1"/>
    <property type="molecule type" value="Genomic_DNA"/>
</dbReference>
<dbReference type="InterPro" id="IPR009057">
    <property type="entry name" value="Homeodomain-like_sf"/>
</dbReference>
<sequence length="142" mass="16172">MSTAAEFVGPALGEADQTLHRLMRQHIIEDMEQLTPEELPSFVQHLLRSFLPNGRVTIDLVADYMLLSKRSLQRLLAEEGTSFQSLLESTRKSMAQRYLKNSNISQTQLASLLGYSELSAFSRAFQRWFGQSPRARGNKRKV</sequence>
<dbReference type="RefSeq" id="WP_304097803.1">
    <property type="nucleotide sequence ID" value="NZ_DRGY01000010.1"/>
</dbReference>
<evidence type="ECO:0000256" key="3">
    <source>
        <dbReference type="ARBA" id="ARBA00023163"/>
    </source>
</evidence>
<protein>
    <submittedName>
        <fullName evidence="5">AraC family transcriptional regulator</fullName>
    </submittedName>
</protein>
<dbReference type="GO" id="GO:0000976">
    <property type="term" value="F:transcription cis-regulatory region binding"/>
    <property type="evidence" value="ECO:0007669"/>
    <property type="project" value="TreeGrafter"/>
</dbReference>
<keyword evidence="3" id="KW-0804">Transcription</keyword>
<evidence type="ECO:0000256" key="1">
    <source>
        <dbReference type="ARBA" id="ARBA00023015"/>
    </source>
</evidence>
<dbReference type="AlphaFoldDB" id="A0A831R2I3"/>
<dbReference type="InterPro" id="IPR018060">
    <property type="entry name" value="HTH_AraC"/>
</dbReference>
<dbReference type="Pfam" id="PF12833">
    <property type="entry name" value="HTH_18"/>
    <property type="match status" value="1"/>
</dbReference>
<dbReference type="GO" id="GO:0003700">
    <property type="term" value="F:DNA-binding transcription factor activity"/>
    <property type="evidence" value="ECO:0007669"/>
    <property type="project" value="InterPro"/>
</dbReference>
<dbReference type="GO" id="GO:0005829">
    <property type="term" value="C:cytosol"/>
    <property type="evidence" value="ECO:0007669"/>
    <property type="project" value="TreeGrafter"/>
</dbReference>
<dbReference type="SMART" id="SM00342">
    <property type="entry name" value="HTH_ARAC"/>
    <property type="match status" value="1"/>
</dbReference>
<accession>A0A831R2I3</accession>
<dbReference type="Gene3D" id="1.10.10.60">
    <property type="entry name" value="Homeodomain-like"/>
    <property type="match status" value="1"/>
</dbReference>
<keyword evidence="2" id="KW-0238">DNA-binding</keyword>
<comment type="caution">
    <text evidence="5">The sequence shown here is derived from an EMBL/GenBank/DDBJ whole genome shotgun (WGS) entry which is preliminary data.</text>
</comment>
<organism evidence="5">
    <name type="scientific">Marinobacter antarcticus</name>
    <dbReference type="NCBI Taxonomy" id="564117"/>
    <lineage>
        <taxon>Bacteria</taxon>
        <taxon>Pseudomonadati</taxon>
        <taxon>Pseudomonadota</taxon>
        <taxon>Gammaproteobacteria</taxon>
        <taxon>Pseudomonadales</taxon>
        <taxon>Marinobacteraceae</taxon>
        <taxon>Marinobacter</taxon>
    </lineage>
</organism>
<evidence type="ECO:0000313" key="5">
    <source>
        <dbReference type="EMBL" id="HEA51009.1"/>
    </source>
</evidence>